<dbReference type="Proteomes" id="UP001151760">
    <property type="component" value="Unassembled WGS sequence"/>
</dbReference>
<sequence length="293" mass="32279">MVQLTVYEARIANEARIADMINNASVGFYEMKMMVISIVRGCDDFTRLDKGEIIRSLAGQLIMFTATADDVRSIRNNDIRHSYGPLQTRAKHTERARSVDVATQVQCSAVPIDDIDLHPRAEDSKMSVVFVEQQPGATDIIRNPDMIDCTCVTPPKSDLQRNDNNGVSHRSVWRGVTPTFTNSADTPSRGSHGSQLSRKPTTDTGSSDKQPNKKRGMGWSGGFNNGSKQAQAYKFQELGATQNKSTDTTENFRSNSAETEFKEQNGNTDSSNDGTTIDSNSAQNESTQTEIKL</sequence>
<feature type="compositionally biased region" description="Polar residues" evidence="1">
    <location>
        <begin position="239"/>
        <end position="293"/>
    </location>
</feature>
<dbReference type="EMBL" id="BQNB010015624">
    <property type="protein sequence ID" value="GJT42187.1"/>
    <property type="molecule type" value="Genomic_DNA"/>
</dbReference>
<keyword evidence="3" id="KW-1185">Reference proteome</keyword>
<accession>A0ABQ5DTC1</accession>
<comment type="caution">
    <text evidence="2">The sequence shown here is derived from an EMBL/GenBank/DDBJ whole genome shotgun (WGS) entry which is preliminary data.</text>
</comment>
<protein>
    <submittedName>
        <fullName evidence="2">Uncharacterized protein</fullName>
    </submittedName>
</protein>
<reference evidence="2" key="1">
    <citation type="journal article" date="2022" name="Int. J. Mol. Sci.">
        <title>Draft Genome of Tanacetum Coccineum: Genomic Comparison of Closely Related Tanacetum-Family Plants.</title>
        <authorList>
            <person name="Yamashiro T."/>
            <person name="Shiraishi A."/>
            <person name="Nakayama K."/>
            <person name="Satake H."/>
        </authorList>
    </citation>
    <scope>NUCLEOTIDE SEQUENCE</scope>
</reference>
<organism evidence="2 3">
    <name type="scientific">Tanacetum coccineum</name>
    <dbReference type="NCBI Taxonomy" id="301880"/>
    <lineage>
        <taxon>Eukaryota</taxon>
        <taxon>Viridiplantae</taxon>
        <taxon>Streptophyta</taxon>
        <taxon>Embryophyta</taxon>
        <taxon>Tracheophyta</taxon>
        <taxon>Spermatophyta</taxon>
        <taxon>Magnoliopsida</taxon>
        <taxon>eudicotyledons</taxon>
        <taxon>Gunneridae</taxon>
        <taxon>Pentapetalae</taxon>
        <taxon>asterids</taxon>
        <taxon>campanulids</taxon>
        <taxon>Asterales</taxon>
        <taxon>Asteraceae</taxon>
        <taxon>Asteroideae</taxon>
        <taxon>Anthemideae</taxon>
        <taxon>Anthemidinae</taxon>
        <taxon>Tanacetum</taxon>
    </lineage>
</organism>
<feature type="region of interest" description="Disordered" evidence="1">
    <location>
        <begin position="153"/>
        <end position="293"/>
    </location>
</feature>
<proteinExistence type="predicted"/>
<evidence type="ECO:0000256" key="1">
    <source>
        <dbReference type="SAM" id="MobiDB-lite"/>
    </source>
</evidence>
<feature type="compositionally biased region" description="Polar residues" evidence="1">
    <location>
        <begin position="178"/>
        <end position="209"/>
    </location>
</feature>
<evidence type="ECO:0000313" key="3">
    <source>
        <dbReference type="Proteomes" id="UP001151760"/>
    </source>
</evidence>
<reference evidence="2" key="2">
    <citation type="submission" date="2022-01" db="EMBL/GenBank/DDBJ databases">
        <authorList>
            <person name="Yamashiro T."/>
            <person name="Shiraishi A."/>
            <person name="Satake H."/>
            <person name="Nakayama K."/>
        </authorList>
    </citation>
    <scope>NUCLEOTIDE SEQUENCE</scope>
</reference>
<evidence type="ECO:0000313" key="2">
    <source>
        <dbReference type="EMBL" id="GJT42187.1"/>
    </source>
</evidence>
<gene>
    <name evidence="2" type="ORF">Tco_0942052</name>
</gene>
<name>A0ABQ5DTC1_9ASTR</name>
<feature type="non-terminal residue" evidence="2">
    <location>
        <position position="1"/>
    </location>
</feature>